<sequence>MSQYPFPYGYGQFYGQHTAQAHAYPGVPGYQAAVQNSQYNSYAAQINRDASQTAYDSNAINIPGLGIGTPAAPGTHHNLAYNAAAWAQPSNFPGPAPNVPQPQPQEGSDFWPQRSQPEITSTLKNGAQPSSQPAPAADRSAAGVEIEEGELSEGQFEDLYEPREYSAAGPKQVASRPQPLSVGGTSQPASATDTPEGGFYGTDEDDGGKDLRGNEGRDRSASYSPFLSPREIQSEIPTPQPTSEPTAGKGVRSAPSQSVVKTANTTGLGPQSSNGPPVAEPASSDSTQMCESKSQAQEDLLGSFKSLQEARKEAQKAILRLWPLGVKYQNYIQEGFNEKLIKGLFRDLHLDMPKTDVDSSALQTKGAPHRGTGVPDSTKPKQSSDPQSKQTTTATADSSATADQSQKGEERKDRIARLLAAKAAKAPATPKPPAPGPTQHEHSFPKEQPQEAAITQPAPAPPKSKTWGEKERLIQQKIAALQKAREAQKSATDAAGLGGKQTDGNGTSVSQTNTTRSPAPLSIPAGSRAASVSRTTANTQHTPPQSRPLPASLAPSPNTQPNASNQRKRPVASDFVEFSSGPMPPKRPFGQIRKETSLIIDVSDESDDEEMDMDMDMGSPADEILPIQSSGIPGQRGPAIRDFPPLTDTLTQRRVSSPAPSVTPPGALVDNKRREMELNLKEKAIQEMRRKIALAEAKRKAKQSSGGSLTPKQDRSSSQLSGNGASRMPPVESAESASSPDRSQRTSPQLTPEPSSARFSRRSESMHLDPLQRAERRGRLVSLEIPRVKSSLTEKLTRLQQLQDEQARLKAEIDKGLAEEKMLAEELQQLETAPVEGPQLNGSGPGNGFGDSSSSQAGEGTDGQQEAEGSVSQNGNASADHQTHVSPSAPFPSWPNEGPGTGDARRIEDESLQEQIHRESSPPSADSAGVNTAVPESEKPSDSVEPFSTARERIEQPLPGRDAISQGQRNASMPSPTSRPPENNNPGPSRPEETDRADETTPMELDSRSPSPNVAEPLISIDALASVPLPDQISNVAQPREAVQEIEAETTGEVNVVSSRSPGTWRLTKSQVRGEPASQPDSTLMPYESPLRYFHAYRFHPQYQHAVAGGLKSLTYSNRIDPEKELCPHELTGEQCPVNCEFQHFSSICPPGKSLLTLNRLLTSDLKHPSPGS</sequence>
<feature type="compositionally biased region" description="Low complexity" evidence="2">
    <location>
        <begin position="127"/>
        <end position="142"/>
    </location>
</feature>
<feature type="compositionally biased region" description="Low complexity" evidence="2">
    <location>
        <begin position="548"/>
        <end position="557"/>
    </location>
</feature>
<keyword evidence="1" id="KW-0175">Coiled coil</keyword>
<dbReference type="GO" id="GO:0000178">
    <property type="term" value="C:exosome (RNase complex)"/>
    <property type="evidence" value="ECO:0007669"/>
    <property type="project" value="TreeGrafter"/>
</dbReference>
<feature type="compositionally biased region" description="Acidic residues" evidence="2">
    <location>
        <begin position="602"/>
        <end position="615"/>
    </location>
</feature>
<feature type="compositionally biased region" description="Basic and acidic residues" evidence="2">
    <location>
        <begin position="439"/>
        <end position="449"/>
    </location>
</feature>
<evidence type="ECO:0000256" key="1">
    <source>
        <dbReference type="SAM" id="Coils"/>
    </source>
</evidence>
<dbReference type="InterPro" id="IPR039278">
    <property type="entry name" value="Red1"/>
</dbReference>
<feature type="compositionally biased region" description="Pro residues" evidence="2">
    <location>
        <begin position="92"/>
        <end position="103"/>
    </location>
</feature>
<feature type="compositionally biased region" description="Polar residues" evidence="2">
    <location>
        <begin position="648"/>
        <end position="660"/>
    </location>
</feature>
<dbReference type="EMBL" id="MU853226">
    <property type="protein sequence ID" value="KAK4125240.1"/>
    <property type="molecule type" value="Genomic_DNA"/>
</dbReference>
<feature type="compositionally biased region" description="Polar residues" evidence="2">
    <location>
        <begin position="113"/>
        <end position="125"/>
    </location>
</feature>
<feature type="compositionally biased region" description="Basic and acidic residues" evidence="2">
    <location>
        <begin position="208"/>
        <end position="220"/>
    </location>
</feature>
<feature type="region of interest" description="Disordered" evidence="2">
    <location>
        <begin position="694"/>
        <end position="790"/>
    </location>
</feature>
<proteinExistence type="predicted"/>
<dbReference type="GeneID" id="87827265"/>
<feature type="compositionally biased region" description="Polar residues" evidence="2">
    <location>
        <begin position="502"/>
        <end position="517"/>
    </location>
</feature>
<dbReference type="Pfam" id="PF10650">
    <property type="entry name" value="zf-C3H1"/>
    <property type="match status" value="1"/>
</dbReference>
<feature type="region of interest" description="Disordered" evidence="2">
    <location>
        <begin position="91"/>
        <end position="297"/>
    </location>
</feature>
<feature type="compositionally biased region" description="Polar residues" evidence="2">
    <location>
        <begin position="965"/>
        <end position="987"/>
    </location>
</feature>
<feature type="compositionally biased region" description="Polar residues" evidence="2">
    <location>
        <begin position="703"/>
        <end position="724"/>
    </location>
</feature>
<name>A0AAN6Z4E9_9PEZI</name>
<feature type="compositionally biased region" description="Polar residues" evidence="2">
    <location>
        <begin position="254"/>
        <end position="275"/>
    </location>
</feature>
<dbReference type="GO" id="GO:0005634">
    <property type="term" value="C:nucleus"/>
    <property type="evidence" value="ECO:0007669"/>
    <property type="project" value="TreeGrafter"/>
</dbReference>
<feature type="compositionally biased region" description="Basic and acidic residues" evidence="2">
    <location>
        <begin position="990"/>
        <end position="999"/>
    </location>
</feature>
<feature type="compositionally biased region" description="Polar residues" evidence="2">
    <location>
        <begin position="530"/>
        <end position="542"/>
    </location>
</feature>
<dbReference type="InterPro" id="IPR019607">
    <property type="entry name" value="Putative_zinc-finger_domain"/>
</dbReference>
<feature type="coiled-coil region" evidence="1">
    <location>
        <begin position="792"/>
        <end position="819"/>
    </location>
</feature>
<comment type="caution">
    <text evidence="4">The sequence shown here is derived from an EMBL/GenBank/DDBJ whole genome shotgun (WGS) entry which is preliminary data.</text>
</comment>
<feature type="compositionally biased region" description="Polar residues" evidence="2">
    <location>
        <begin position="283"/>
        <end position="297"/>
    </location>
</feature>
<protein>
    <recommendedName>
        <fullName evidence="3">Putative zinc-finger domain-containing protein</fullName>
    </recommendedName>
</protein>
<feature type="compositionally biased region" description="Acidic residues" evidence="2">
    <location>
        <begin position="145"/>
        <end position="159"/>
    </location>
</feature>
<evidence type="ECO:0000256" key="2">
    <source>
        <dbReference type="SAM" id="MobiDB-lite"/>
    </source>
</evidence>
<keyword evidence="5" id="KW-1185">Reference proteome</keyword>
<feature type="domain" description="Putative zinc-finger" evidence="3">
    <location>
        <begin position="1126"/>
        <end position="1145"/>
    </location>
</feature>
<accession>A0AAN6Z4E9</accession>
<feature type="compositionally biased region" description="Polar residues" evidence="2">
    <location>
        <begin position="870"/>
        <end position="886"/>
    </location>
</feature>
<feature type="compositionally biased region" description="Basic and acidic residues" evidence="2">
    <location>
        <begin position="903"/>
        <end position="920"/>
    </location>
</feature>
<reference evidence="4" key="1">
    <citation type="journal article" date="2023" name="Mol. Phylogenet. Evol.">
        <title>Genome-scale phylogeny and comparative genomics of the fungal order Sordariales.</title>
        <authorList>
            <person name="Hensen N."/>
            <person name="Bonometti L."/>
            <person name="Westerberg I."/>
            <person name="Brannstrom I.O."/>
            <person name="Guillou S."/>
            <person name="Cros-Aarteil S."/>
            <person name="Calhoun S."/>
            <person name="Haridas S."/>
            <person name="Kuo A."/>
            <person name="Mondo S."/>
            <person name="Pangilinan J."/>
            <person name="Riley R."/>
            <person name="LaButti K."/>
            <person name="Andreopoulos B."/>
            <person name="Lipzen A."/>
            <person name="Chen C."/>
            <person name="Yan M."/>
            <person name="Daum C."/>
            <person name="Ng V."/>
            <person name="Clum A."/>
            <person name="Steindorff A."/>
            <person name="Ohm R.A."/>
            <person name="Martin F."/>
            <person name="Silar P."/>
            <person name="Natvig D.O."/>
            <person name="Lalanne C."/>
            <person name="Gautier V."/>
            <person name="Ament-Velasquez S.L."/>
            <person name="Kruys A."/>
            <person name="Hutchinson M.I."/>
            <person name="Powell A.J."/>
            <person name="Barry K."/>
            <person name="Miller A.N."/>
            <person name="Grigoriev I.V."/>
            <person name="Debuchy R."/>
            <person name="Gladieux P."/>
            <person name="Hiltunen Thoren M."/>
            <person name="Johannesson H."/>
        </authorList>
    </citation>
    <scope>NUCLEOTIDE SEQUENCE</scope>
    <source>
        <strain evidence="4">CBS 731.68</strain>
    </source>
</reference>
<dbReference type="PANTHER" id="PTHR21563">
    <property type="entry name" value="ZINC FINGER C3H1 DOMAIN-CONTAINING PROTEIN"/>
    <property type="match status" value="1"/>
</dbReference>
<feature type="compositionally biased region" description="Polar residues" evidence="2">
    <location>
        <begin position="745"/>
        <end position="758"/>
    </location>
</feature>
<dbReference type="AlphaFoldDB" id="A0AAN6Z4E9"/>
<feature type="compositionally biased region" description="Polar residues" evidence="2">
    <location>
        <begin position="183"/>
        <end position="193"/>
    </location>
</feature>
<dbReference type="PANTHER" id="PTHR21563:SF3">
    <property type="entry name" value="ZINC FINGER C3H1 DOMAIN-CONTAINING PROTEIN"/>
    <property type="match status" value="1"/>
</dbReference>
<dbReference type="RefSeq" id="XP_062649011.1">
    <property type="nucleotide sequence ID" value="XM_062790495.1"/>
</dbReference>
<reference evidence="4" key="2">
    <citation type="submission" date="2023-05" db="EMBL/GenBank/DDBJ databases">
        <authorList>
            <consortium name="Lawrence Berkeley National Laboratory"/>
            <person name="Steindorff A."/>
            <person name="Hensen N."/>
            <person name="Bonometti L."/>
            <person name="Westerberg I."/>
            <person name="Brannstrom I.O."/>
            <person name="Guillou S."/>
            <person name="Cros-Aarteil S."/>
            <person name="Calhoun S."/>
            <person name="Haridas S."/>
            <person name="Kuo A."/>
            <person name="Mondo S."/>
            <person name="Pangilinan J."/>
            <person name="Riley R."/>
            <person name="Labutti K."/>
            <person name="Andreopoulos B."/>
            <person name="Lipzen A."/>
            <person name="Chen C."/>
            <person name="Yanf M."/>
            <person name="Daum C."/>
            <person name="Ng V."/>
            <person name="Clum A."/>
            <person name="Ohm R."/>
            <person name="Martin F."/>
            <person name="Silar P."/>
            <person name="Natvig D."/>
            <person name="Lalanne C."/>
            <person name="Gautier V."/>
            <person name="Ament-Velasquez S.L."/>
            <person name="Kruys A."/>
            <person name="Hutchinson M.I."/>
            <person name="Powell A.J."/>
            <person name="Barry K."/>
            <person name="Miller A.N."/>
            <person name="Grigoriev I.V."/>
            <person name="Debuchy R."/>
            <person name="Gladieux P."/>
            <person name="Thoren M.H."/>
            <person name="Johannesson H."/>
        </authorList>
    </citation>
    <scope>NUCLEOTIDE SEQUENCE</scope>
    <source>
        <strain evidence="4">CBS 731.68</strain>
    </source>
</reference>
<evidence type="ECO:0000313" key="4">
    <source>
        <dbReference type="EMBL" id="KAK4125240.1"/>
    </source>
</evidence>
<evidence type="ECO:0000313" key="5">
    <source>
        <dbReference type="Proteomes" id="UP001302602"/>
    </source>
</evidence>
<feature type="region of interest" description="Disordered" evidence="2">
    <location>
        <begin position="356"/>
        <end position="675"/>
    </location>
</feature>
<feature type="compositionally biased region" description="Basic and acidic residues" evidence="2">
    <location>
        <begin position="761"/>
        <end position="778"/>
    </location>
</feature>
<feature type="region of interest" description="Disordered" evidence="2">
    <location>
        <begin position="820"/>
        <end position="1017"/>
    </location>
</feature>
<gene>
    <name evidence="4" type="ORF">N657DRAFT_616591</name>
</gene>
<evidence type="ECO:0000259" key="3">
    <source>
        <dbReference type="Pfam" id="PF10650"/>
    </source>
</evidence>
<organism evidence="4 5">
    <name type="scientific">Parathielavia appendiculata</name>
    <dbReference type="NCBI Taxonomy" id="2587402"/>
    <lineage>
        <taxon>Eukaryota</taxon>
        <taxon>Fungi</taxon>
        <taxon>Dikarya</taxon>
        <taxon>Ascomycota</taxon>
        <taxon>Pezizomycotina</taxon>
        <taxon>Sordariomycetes</taxon>
        <taxon>Sordariomycetidae</taxon>
        <taxon>Sordariales</taxon>
        <taxon>Chaetomiaceae</taxon>
        <taxon>Parathielavia</taxon>
    </lineage>
</organism>
<feature type="compositionally biased region" description="Low complexity" evidence="2">
    <location>
        <begin position="387"/>
        <end position="405"/>
    </location>
</feature>
<feature type="compositionally biased region" description="Polar residues" evidence="2">
    <location>
        <begin position="850"/>
        <end position="864"/>
    </location>
</feature>
<feature type="compositionally biased region" description="Basic and acidic residues" evidence="2">
    <location>
        <begin position="406"/>
        <end position="416"/>
    </location>
</feature>
<feature type="compositionally biased region" description="Polar residues" evidence="2">
    <location>
        <begin position="235"/>
        <end position="245"/>
    </location>
</feature>
<dbReference type="Proteomes" id="UP001302602">
    <property type="component" value="Unassembled WGS sequence"/>
</dbReference>